<keyword evidence="3" id="KW-1185">Reference proteome</keyword>
<accession>A0A6I1MGW8</accession>
<evidence type="ECO:0000256" key="1">
    <source>
        <dbReference type="SAM" id="MobiDB-lite"/>
    </source>
</evidence>
<feature type="region of interest" description="Disordered" evidence="1">
    <location>
        <begin position="29"/>
        <end position="60"/>
    </location>
</feature>
<evidence type="ECO:0000313" key="3">
    <source>
        <dbReference type="Proteomes" id="UP000430345"/>
    </source>
</evidence>
<comment type="caution">
    <text evidence="2">The sequence shown here is derived from an EMBL/GenBank/DDBJ whole genome shotgun (WGS) entry which is preliminary data.</text>
</comment>
<protein>
    <submittedName>
        <fullName evidence="2">Uncharacterized protein</fullName>
    </submittedName>
</protein>
<dbReference type="AlphaFoldDB" id="A0A6I1MGW8"/>
<gene>
    <name evidence="2" type="ORF">GBZ86_02435</name>
</gene>
<dbReference type="EMBL" id="WHJC01000014">
    <property type="protein sequence ID" value="MPQ42615.1"/>
    <property type="molecule type" value="Genomic_DNA"/>
</dbReference>
<organism evidence="2 3">
    <name type="scientific">Clostridium tarantellae</name>
    <dbReference type="NCBI Taxonomy" id="39493"/>
    <lineage>
        <taxon>Bacteria</taxon>
        <taxon>Bacillati</taxon>
        <taxon>Bacillota</taxon>
        <taxon>Clostridia</taxon>
        <taxon>Eubacteriales</taxon>
        <taxon>Clostridiaceae</taxon>
        <taxon>Clostridium</taxon>
    </lineage>
</organism>
<evidence type="ECO:0000313" key="2">
    <source>
        <dbReference type="EMBL" id="MPQ42615.1"/>
    </source>
</evidence>
<feature type="compositionally biased region" description="Low complexity" evidence="1">
    <location>
        <begin position="29"/>
        <end position="47"/>
    </location>
</feature>
<name>A0A6I1MGW8_9CLOT</name>
<sequence>MVRKKWLEPTLTNLNVKYTKNAGLGFYGSDDSSSGSSNSDSKCSSNNPNHKTYLKQHGLV</sequence>
<reference evidence="2 3" key="1">
    <citation type="submission" date="2019-10" db="EMBL/GenBank/DDBJ databases">
        <title>The Genome Sequence of Clostridium tarantellae Isolated from Fish Brain.</title>
        <authorList>
            <person name="Bano L."/>
            <person name="Kiel M."/>
            <person name="Sales G."/>
            <person name="Doxey A.C."/>
            <person name="Mansfield M.J."/>
            <person name="Schiavone M."/>
            <person name="Rossetto O."/>
            <person name="Pirazzini M."/>
            <person name="Dobrindt U."/>
            <person name="Montecucco C."/>
        </authorList>
    </citation>
    <scope>NUCLEOTIDE SEQUENCE [LARGE SCALE GENOMIC DNA]</scope>
    <source>
        <strain evidence="2 3">DSM 3997</strain>
    </source>
</reference>
<dbReference type="RefSeq" id="WP_152887410.1">
    <property type="nucleotide sequence ID" value="NZ_WHJC01000014.1"/>
</dbReference>
<proteinExistence type="predicted"/>
<dbReference type="Proteomes" id="UP000430345">
    <property type="component" value="Unassembled WGS sequence"/>
</dbReference>